<dbReference type="GO" id="GO:0046872">
    <property type="term" value="F:metal ion binding"/>
    <property type="evidence" value="ECO:0007669"/>
    <property type="project" value="UniProtKB-KW"/>
</dbReference>
<evidence type="ECO:0000256" key="8">
    <source>
        <dbReference type="ARBA" id="ARBA00023034"/>
    </source>
</evidence>
<keyword evidence="7 14" id="KW-0653">Protein transport</keyword>
<dbReference type="EMBL" id="JAULSW010000001">
    <property type="protein sequence ID" value="KAK3392988.1"/>
    <property type="molecule type" value="Genomic_DNA"/>
</dbReference>
<keyword evidence="4 14" id="KW-0519">Myristate</keyword>
<reference evidence="15" key="2">
    <citation type="submission" date="2023-06" db="EMBL/GenBank/DDBJ databases">
        <authorList>
            <consortium name="Lawrence Berkeley National Laboratory"/>
            <person name="Haridas S."/>
            <person name="Hensen N."/>
            <person name="Bonometti L."/>
            <person name="Westerberg I."/>
            <person name="Brannstrom I.O."/>
            <person name="Guillou S."/>
            <person name="Cros-Aarteil S."/>
            <person name="Calhoun S."/>
            <person name="Kuo A."/>
            <person name="Mondo S."/>
            <person name="Pangilinan J."/>
            <person name="Riley R."/>
            <person name="LaButti K."/>
            <person name="Andreopoulos B."/>
            <person name="Lipzen A."/>
            <person name="Chen C."/>
            <person name="Yanf M."/>
            <person name="Daum C."/>
            <person name="Ng V."/>
            <person name="Clum A."/>
            <person name="Steindorff A."/>
            <person name="Ohm R."/>
            <person name="Martin F."/>
            <person name="Silar P."/>
            <person name="Natvig D."/>
            <person name="Lalanne C."/>
            <person name="Gautier V."/>
            <person name="Ament-velasquez S.L."/>
            <person name="Kruys A."/>
            <person name="Hutchinson M.I."/>
            <person name="Powell A.J."/>
            <person name="Barry K."/>
            <person name="Miller A.N."/>
            <person name="Grigoriev I.V."/>
            <person name="Debuchy R."/>
            <person name="Gladieux P."/>
            <person name="Thoren M.H."/>
            <person name="Johannesson H."/>
        </authorList>
    </citation>
    <scope>NUCLEOTIDE SEQUENCE</scope>
    <source>
        <strain evidence="15">CBS 232.78</strain>
    </source>
</reference>
<dbReference type="InterPro" id="IPR005225">
    <property type="entry name" value="Small_GTP-bd"/>
</dbReference>
<evidence type="ECO:0000256" key="7">
    <source>
        <dbReference type="ARBA" id="ARBA00022927"/>
    </source>
</evidence>
<dbReference type="GO" id="GO:0005794">
    <property type="term" value="C:Golgi apparatus"/>
    <property type="evidence" value="ECO:0007669"/>
    <property type="project" value="UniProtKB-SubCell"/>
</dbReference>
<dbReference type="PROSITE" id="PS51417">
    <property type="entry name" value="ARF"/>
    <property type="match status" value="1"/>
</dbReference>
<feature type="binding site" evidence="12">
    <location>
        <position position="30"/>
    </location>
    <ligand>
        <name>Mg(2+)</name>
        <dbReference type="ChEBI" id="CHEBI:18420"/>
    </ligand>
</feature>
<proteinExistence type="inferred from homology"/>
<comment type="function">
    <text evidence="14">GTP-binding protein involved in protein trafficking; modulates vesicle budding and uncoating within the Golgi apparatus.</text>
</comment>
<dbReference type="GO" id="GO:0015031">
    <property type="term" value="P:protein transport"/>
    <property type="evidence" value="ECO:0007669"/>
    <property type="project" value="UniProtKB-KW"/>
</dbReference>
<evidence type="ECO:0000256" key="9">
    <source>
        <dbReference type="ARBA" id="ARBA00023134"/>
    </source>
</evidence>
<dbReference type="GO" id="GO:0003924">
    <property type="term" value="F:GTPase activity"/>
    <property type="evidence" value="ECO:0007669"/>
    <property type="project" value="UniProtKB-UniRule"/>
</dbReference>
<dbReference type="FunFam" id="3.40.50.300:FF:000024">
    <property type="entry name" value="ADP-ribosylation factor 1"/>
    <property type="match status" value="1"/>
</dbReference>
<dbReference type="InterPro" id="IPR027417">
    <property type="entry name" value="P-loop_NTPase"/>
</dbReference>
<keyword evidence="5 11" id="KW-0547">Nucleotide-binding</keyword>
<feature type="binding site" evidence="11">
    <location>
        <begin position="23"/>
        <end position="30"/>
    </location>
    <ligand>
        <name>GTP</name>
        <dbReference type="ChEBI" id="CHEBI:37565"/>
    </ligand>
</feature>
<comment type="subcellular location">
    <subcellularLocation>
        <location evidence="1 14">Golgi apparatus</location>
    </subcellularLocation>
</comment>
<dbReference type="SMART" id="SM00175">
    <property type="entry name" value="RAB"/>
    <property type="match status" value="1"/>
</dbReference>
<dbReference type="InterPro" id="IPR045872">
    <property type="entry name" value="Arf1-5-like"/>
</dbReference>
<evidence type="ECO:0000313" key="15">
    <source>
        <dbReference type="EMBL" id="KAK3392988.1"/>
    </source>
</evidence>
<evidence type="ECO:0000256" key="4">
    <source>
        <dbReference type="ARBA" id="ARBA00022707"/>
    </source>
</evidence>
<sequence>MGMLLSKLQDLWHKKEMRILMVGLDAAGKTTILYKLKLGEVVTTIPTIGFNVETVEYKQISFTVWDVGGQDKIRPLWRHYFQNTQGIIFVVDSNDRDRVVEAREELQRMLNEDELRDAALLVFANKQDLPNAMSPAEVTDKLGLTSLRQRSWYIQSTCATSGDGLYEGLEWLSNTVGKPTS</sequence>
<keyword evidence="12" id="KW-0460">Magnesium</keyword>
<dbReference type="InterPro" id="IPR024156">
    <property type="entry name" value="Small_GTPase_ARF"/>
</dbReference>
<dbReference type="NCBIfam" id="TIGR00231">
    <property type="entry name" value="small_GTP"/>
    <property type="match status" value="1"/>
</dbReference>
<keyword evidence="12" id="KW-0479">Metal-binding</keyword>
<dbReference type="SMART" id="SM00177">
    <property type="entry name" value="ARF"/>
    <property type="match status" value="1"/>
</dbReference>
<dbReference type="GO" id="GO:0016192">
    <property type="term" value="P:vesicle-mediated transport"/>
    <property type="evidence" value="ECO:0007669"/>
    <property type="project" value="UniProtKB-UniRule"/>
</dbReference>
<feature type="binding site" evidence="12">
    <location>
        <position position="47"/>
    </location>
    <ligand>
        <name>Mg(2+)</name>
        <dbReference type="ChEBI" id="CHEBI:18420"/>
    </ligand>
</feature>
<feature type="binding site" evidence="11">
    <location>
        <begin position="125"/>
        <end position="128"/>
    </location>
    <ligand>
        <name>GTP</name>
        <dbReference type="ChEBI" id="CHEBI:37565"/>
    </ligand>
</feature>
<dbReference type="Proteomes" id="UP001285441">
    <property type="component" value="Unassembled WGS sequence"/>
</dbReference>
<comment type="caution">
    <text evidence="15">The sequence shown here is derived from an EMBL/GenBank/DDBJ whole genome shotgun (WGS) entry which is preliminary data.</text>
</comment>
<keyword evidence="6 14" id="KW-0931">ER-Golgi transport</keyword>
<evidence type="ECO:0000256" key="2">
    <source>
        <dbReference type="ARBA" id="ARBA00010290"/>
    </source>
</evidence>
<dbReference type="PANTHER" id="PTHR11711">
    <property type="entry name" value="ADP RIBOSYLATION FACTOR-RELATED"/>
    <property type="match status" value="1"/>
</dbReference>
<keyword evidence="16" id="KW-1185">Reference proteome</keyword>
<reference evidence="15" key="1">
    <citation type="journal article" date="2023" name="Mol. Phylogenet. Evol.">
        <title>Genome-scale phylogeny and comparative genomics of the fungal order Sordariales.</title>
        <authorList>
            <person name="Hensen N."/>
            <person name="Bonometti L."/>
            <person name="Westerberg I."/>
            <person name="Brannstrom I.O."/>
            <person name="Guillou S."/>
            <person name="Cros-Aarteil S."/>
            <person name="Calhoun S."/>
            <person name="Haridas S."/>
            <person name="Kuo A."/>
            <person name="Mondo S."/>
            <person name="Pangilinan J."/>
            <person name="Riley R."/>
            <person name="LaButti K."/>
            <person name="Andreopoulos B."/>
            <person name="Lipzen A."/>
            <person name="Chen C."/>
            <person name="Yan M."/>
            <person name="Daum C."/>
            <person name="Ng V."/>
            <person name="Clum A."/>
            <person name="Steindorff A."/>
            <person name="Ohm R.A."/>
            <person name="Martin F."/>
            <person name="Silar P."/>
            <person name="Natvig D.O."/>
            <person name="Lalanne C."/>
            <person name="Gautier V."/>
            <person name="Ament-Velasquez S.L."/>
            <person name="Kruys A."/>
            <person name="Hutchinson M.I."/>
            <person name="Powell A.J."/>
            <person name="Barry K."/>
            <person name="Miller A.N."/>
            <person name="Grigoriev I.V."/>
            <person name="Debuchy R."/>
            <person name="Gladieux P."/>
            <person name="Hiltunen Thoren M."/>
            <person name="Johannesson H."/>
        </authorList>
    </citation>
    <scope>NUCLEOTIDE SEQUENCE</scope>
    <source>
        <strain evidence="15">CBS 232.78</strain>
    </source>
</reference>
<accession>A0AAE0P3W8</accession>
<feature type="binding site" evidence="11">
    <location>
        <position position="69"/>
    </location>
    <ligand>
        <name>GTP</name>
        <dbReference type="ChEBI" id="CHEBI:37565"/>
    </ligand>
</feature>
<dbReference type="GO" id="GO:0005525">
    <property type="term" value="F:GTP binding"/>
    <property type="evidence" value="ECO:0007669"/>
    <property type="project" value="UniProtKB-UniRule"/>
</dbReference>
<keyword evidence="8 14" id="KW-0333">Golgi apparatus</keyword>
<evidence type="ECO:0000256" key="6">
    <source>
        <dbReference type="ARBA" id="ARBA00022892"/>
    </source>
</evidence>
<dbReference type="SMART" id="SM00178">
    <property type="entry name" value="SAR"/>
    <property type="match status" value="1"/>
</dbReference>
<evidence type="ECO:0000256" key="12">
    <source>
        <dbReference type="PIRSR" id="PIRSR606689-2"/>
    </source>
</evidence>
<keyword evidence="10 14" id="KW-0449">Lipoprotein</keyword>
<keyword evidence="9 11" id="KW-0342">GTP-binding</keyword>
<gene>
    <name evidence="15" type="ORF">B0H63DRAFT_6194</name>
</gene>
<evidence type="ECO:0000256" key="1">
    <source>
        <dbReference type="ARBA" id="ARBA00004555"/>
    </source>
</evidence>
<dbReference type="PRINTS" id="PR00328">
    <property type="entry name" value="SAR1GTPBP"/>
</dbReference>
<evidence type="ECO:0000256" key="10">
    <source>
        <dbReference type="ARBA" id="ARBA00023288"/>
    </source>
</evidence>
<comment type="similarity">
    <text evidence="2 13">Belongs to the small GTPase superfamily. Arf family.</text>
</comment>
<evidence type="ECO:0000256" key="5">
    <source>
        <dbReference type="ARBA" id="ARBA00022741"/>
    </source>
</evidence>
<dbReference type="SUPFAM" id="SSF52540">
    <property type="entry name" value="P-loop containing nucleoside triphosphate hydrolases"/>
    <property type="match status" value="1"/>
</dbReference>
<dbReference type="Pfam" id="PF00025">
    <property type="entry name" value="Arf"/>
    <property type="match status" value="1"/>
</dbReference>
<dbReference type="InterPro" id="IPR006689">
    <property type="entry name" value="Small_GTPase_ARF/SAR"/>
</dbReference>
<dbReference type="Gene3D" id="3.40.50.300">
    <property type="entry name" value="P-loop containing nucleotide triphosphate hydrolases"/>
    <property type="match status" value="1"/>
</dbReference>
<protein>
    <recommendedName>
        <fullName evidence="14">ADP-ribosylation factor</fullName>
    </recommendedName>
</protein>
<evidence type="ECO:0000313" key="16">
    <source>
        <dbReference type="Proteomes" id="UP001285441"/>
    </source>
</evidence>
<evidence type="ECO:0000256" key="14">
    <source>
        <dbReference type="RuleBase" id="RU369003"/>
    </source>
</evidence>
<organism evidence="15 16">
    <name type="scientific">Podospora didyma</name>
    <dbReference type="NCBI Taxonomy" id="330526"/>
    <lineage>
        <taxon>Eukaryota</taxon>
        <taxon>Fungi</taxon>
        <taxon>Dikarya</taxon>
        <taxon>Ascomycota</taxon>
        <taxon>Pezizomycotina</taxon>
        <taxon>Sordariomycetes</taxon>
        <taxon>Sordariomycetidae</taxon>
        <taxon>Sordariales</taxon>
        <taxon>Podosporaceae</taxon>
        <taxon>Podospora</taxon>
    </lineage>
</organism>
<dbReference type="CDD" id="cd04150">
    <property type="entry name" value="Arf1_5_like"/>
    <property type="match status" value="1"/>
</dbReference>
<dbReference type="AlphaFoldDB" id="A0AAE0P3W8"/>
<evidence type="ECO:0000256" key="11">
    <source>
        <dbReference type="PIRSR" id="PIRSR606689-1"/>
    </source>
</evidence>
<evidence type="ECO:0000256" key="13">
    <source>
        <dbReference type="RuleBase" id="RU003925"/>
    </source>
</evidence>
<evidence type="ECO:0000256" key="3">
    <source>
        <dbReference type="ARBA" id="ARBA00022448"/>
    </source>
</evidence>
<keyword evidence="3 14" id="KW-0813">Transport</keyword>
<name>A0AAE0P3W8_9PEZI</name>